<dbReference type="InterPro" id="IPR029063">
    <property type="entry name" value="SAM-dependent_MTases_sf"/>
</dbReference>
<evidence type="ECO:0000259" key="4">
    <source>
        <dbReference type="Pfam" id="PF00891"/>
    </source>
</evidence>
<dbReference type="PROSITE" id="PS51683">
    <property type="entry name" value="SAM_OMT_II"/>
    <property type="match status" value="1"/>
</dbReference>
<dbReference type="Pfam" id="PF08100">
    <property type="entry name" value="Dimerisation"/>
    <property type="match status" value="1"/>
</dbReference>
<dbReference type="AlphaFoldDB" id="W4JRE6"/>
<dbReference type="GO" id="GO:0032259">
    <property type="term" value="P:methylation"/>
    <property type="evidence" value="ECO:0007669"/>
    <property type="project" value="UniProtKB-KW"/>
</dbReference>
<organism evidence="6 7">
    <name type="scientific">Heterobasidion irregulare (strain TC 32-1)</name>
    <dbReference type="NCBI Taxonomy" id="747525"/>
    <lineage>
        <taxon>Eukaryota</taxon>
        <taxon>Fungi</taxon>
        <taxon>Dikarya</taxon>
        <taxon>Basidiomycota</taxon>
        <taxon>Agaricomycotina</taxon>
        <taxon>Agaricomycetes</taxon>
        <taxon>Russulales</taxon>
        <taxon>Bondarzewiaceae</taxon>
        <taxon>Heterobasidion</taxon>
        <taxon>Heterobasidion annosum species complex</taxon>
    </lineage>
</organism>
<dbReference type="SUPFAM" id="SSF46785">
    <property type="entry name" value="Winged helix' DNA-binding domain"/>
    <property type="match status" value="1"/>
</dbReference>
<dbReference type="EMBL" id="KI925466">
    <property type="protein sequence ID" value="ETW75441.1"/>
    <property type="molecule type" value="Genomic_DNA"/>
</dbReference>
<dbReference type="InterPro" id="IPR036388">
    <property type="entry name" value="WH-like_DNA-bd_sf"/>
</dbReference>
<feature type="domain" description="O-methyltransferase dimerisation" evidence="5">
    <location>
        <begin position="79"/>
        <end position="154"/>
    </location>
</feature>
<keyword evidence="7" id="KW-1185">Reference proteome</keyword>
<dbReference type="GeneID" id="20666959"/>
<dbReference type="SUPFAM" id="SSF53335">
    <property type="entry name" value="S-adenosyl-L-methionine-dependent methyltransferases"/>
    <property type="match status" value="1"/>
</dbReference>
<evidence type="ECO:0000313" key="6">
    <source>
        <dbReference type="EMBL" id="ETW75441.1"/>
    </source>
</evidence>
<dbReference type="GO" id="GO:0008171">
    <property type="term" value="F:O-methyltransferase activity"/>
    <property type="evidence" value="ECO:0007669"/>
    <property type="project" value="InterPro"/>
</dbReference>
<dbReference type="RefSeq" id="XP_009552859.1">
    <property type="nucleotide sequence ID" value="XM_009554564.1"/>
</dbReference>
<evidence type="ECO:0000256" key="1">
    <source>
        <dbReference type="ARBA" id="ARBA00022603"/>
    </source>
</evidence>
<dbReference type="Gene3D" id="3.40.50.150">
    <property type="entry name" value="Vaccinia Virus protein VP39"/>
    <property type="match status" value="1"/>
</dbReference>
<sequence>MPSVLKQLSDLIAASVRNIDAACEACGLPFPSLDEPFSDESEEARKGPELLHNVGIIVAAATQLIAVANVPSTHLFSVILQHTVPASLAVANDGHIAEILRDAGPQGATVNNIAQRNGMNAARIGRVLRLLATHHIFREVSPDVFTNNRISSLLDTGKPLEELSRLPLDKHDDTAGYSAAVGHYSDEAFKVTSVLAETLRDHALGHSDEPNQSALSKAFSTNLSPFEWFELPENEYRRRRFGVVMDALTKLQPPDALLKGFDFSSLRDGALVIDVGGGIGSVSMVIAKAYPKLNFVVEDRLQVVQDAEKPLALNAPDLFILRGIIHDWSDPYAVKILKTLRAVAGPRTQLLIIDRVLLYACPPHPQHSDSFKAPNIPDPPAPLLANMGGAASILYAHDILMLAFQNGQERTSGQFNELLRNAGWELKEIKRTDYIGTRMPHVIAVPL</sequence>
<reference evidence="6 7" key="1">
    <citation type="journal article" date="2012" name="New Phytol.">
        <title>Insight into trade-off between wood decay and parasitism from the genome of a fungal forest pathogen.</title>
        <authorList>
            <person name="Olson A."/>
            <person name="Aerts A."/>
            <person name="Asiegbu F."/>
            <person name="Belbahri L."/>
            <person name="Bouzid O."/>
            <person name="Broberg A."/>
            <person name="Canback B."/>
            <person name="Coutinho P.M."/>
            <person name="Cullen D."/>
            <person name="Dalman K."/>
            <person name="Deflorio G."/>
            <person name="van Diepen L.T."/>
            <person name="Dunand C."/>
            <person name="Duplessis S."/>
            <person name="Durling M."/>
            <person name="Gonthier P."/>
            <person name="Grimwood J."/>
            <person name="Fossdal C.G."/>
            <person name="Hansson D."/>
            <person name="Henrissat B."/>
            <person name="Hietala A."/>
            <person name="Himmelstrand K."/>
            <person name="Hoffmeister D."/>
            <person name="Hogberg N."/>
            <person name="James T.Y."/>
            <person name="Karlsson M."/>
            <person name="Kohler A."/>
            <person name="Kues U."/>
            <person name="Lee Y.H."/>
            <person name="Lin Y.C."/>
            <person name="Lind M."/>
            <person name="Lindquist E."/>
            <person name="Lombard V."/>
            <person name="Lucas S."/>
            <person name="Lunden K."/>
            <person name="Morin E."/>
            <person name="Murat C."/>
            <person name="Park J."/>
            <person name="Raffaello T."/>
            <person name="Rouze P."/>
            <person name="Salamov A."/>
            <person name="Schmutz J."/>
            <person name="Solheim H."/>
            <person name="Stahlberg J."/>
            <person name="Velez H."/>
            <person name="de Vries R.P."/>
            <person name="Wiebenga A."/>
            <person name="Woodward S."/>
            <person name="Yakovlev I."/>
            <person name="Garbelotto M."/>
            <person name="Martin F."/>
            <person name="Grigoriev I.V."/>
            <person name="Stenlid J."/>
        </authorList>
    </citation>
    <scope>NUCLEOTIDE SEQUENCE [LARGE SCALE GENOMIC DNA]</scope>
    <source>
        <strain evidence="6 7">TC 32-1</strain>
    </source>
</reference>
<dbReference type="InterPro" id="IPR016461">
    <property type="entry name" value="COMT-like"/>
</dbReference>
<evidence type="ECO:0000256" key="3">
    <source>
        <dbReference type="ARBA" id="ARBA00022691"/>
    </source>
</evidence>
<keyword evidence="1" id="KW-0489">Methyltransferase</keyword>
<evidence type="ECO:0000259" key="5">
    <source>
        <dbReference type="Pfam" id="PF08100"/>
    </source>
</evidence>
<dbReference type="OrthoDB" id="2410195at2759"/>
<dbReference type="InterPro" id="IPR012967">
    <property type="entry name" value="COMT_dimerisation"/>
</dbReference>
<dbReference type="Proteomes" id="UP000030671">
    <property type="component" value="Unassembled WGS sequence"/>
</dbReference>
<name>W4JRE6_HETIT</name>
<dbReference type="eggNOG" id="KOG3178">
    <property type="taxonomic scope" value="Eukaryota"/>
</dbReference>
<dbReference type="Pfam" id="PF00891">
    <property type="entry name" value="Methyltransf_2"/>
    <property type="match status" value="1"/>
</dbReference>
<dbReference type="PANTHER" id="PTHR43712:SF2">
    <property type="entry name" value="O-METHYLTRANSFERASE CICE"/>
    <property type="match status" value="1"/>
</dbReference>
<dbReference type="Gene3D" id="1.10.10.10">
    <property type="entry name" value="Winged helix-like DNA-binding domain superfamily/Winged helix DNA-binding domain"/>
    <property type="match status" value="1"/>
</dbReference>
<dbReference type="KEGG" id="hir:HETIRDRAFT_126854"/>
<dbReference type="InterPro" id="IPR001077">
    <property type="entry name" value="COMT_C"/>
</dbReference>
<dbReference type="InParanoid" id="W4JRE6"/>
<evidence type="ECO:0000313" key="7">
    <source>
        <dbReference type="Proteomes" id="UP000030671"/>
    </source>
</evidence>
<keyword evidence="2" id="KW-0808">Transferase</keyword>
<dbReference type="PANTHER" id="PTHR43712">
    <property type="entry name" value="PUTATIVE (AFU_ORTHOLOGUE AFUA_4G14580)-RELATED"/>
    <property type="match status" value="1"/>
</dbReference>
<accession>W4JRE6</accession>
<keyword evidence="3" id="KW-0949">S-adenosyl-L-methionine</keyword>
<evidence type="ECO:0000256" key="2">
    <source>
        <dbReference type="ARBA" id="ARBA00022679"/>
    </source>
</evidence>
<gene>
    <name evidence="6" type="ORF">HETIRDRAFT_126854</name>
</gene>
<proteinExistence type="predicted"/>
<dbReference type="HOGENOM" id="CLU_005533_0_3_1"/>
<dbReference type="InterPro" id="IPR036390">
    <property type="entry name" value="WH_DNA-bd_sf"/>
</dbReference>
<feature type="domain" description="O-methyltransferase C-terminal" evidence="4">
    <location>
        <begin position="233"/>
        <end position="357"/>
    </location>
</feature>
<protein>
    <submittedName>
        <fullName evidence="6">Uncharacterized protein</fullName>
    </submittedName>
</protein>